<dbReference type="PROSITE" id="PS51253">
    <property type="entry name" value="HTH_CENPB"/>
    <property type="match status" value="1"/>
</dbReference>
<comment type="caution">
    <text evidence="5">The sequence shown here is derived from an EMBL/GenBank/DDBJ whole genome shotgun (WGS) entry which is preliminary data.</text>
</comment>
<dbReference type="SUPFAM" id="SSF46689">
    <property type="entry name" value="Homeodomain-like"/>
    <property type="match status" value="2"/>
</dbReference>
<accession>A0AAV2S423</accession>
<proteinExistence type="predicted"/>
<dbReference type="AlphaFoldDB" id="A0AAV2S423"/>
<dbReference type="InterPro" id="IPR050863">
    <property type="entry name" value="CenT-Element_Derived"/>
</dbReference>
<gene>
    <name evidence="5" type="ORF">MNOR_LOCUS31573</name>
</gene>
<dbReference type="InterPro" id="IPR009057">
    <property type="entry name" value="Homeodomain-like_sf"/>
</dbReference>
<dbReference type="Proteomes" id="UP001497623">
    <property type="component" value="Unassembled WGS sequence"/>
</dbReference>
<dbReference type="GO" id="GO:0003677">
    <property type="term" value="F:DNA binding"/>
    <property type="evidence" value="ECO:0007669"/>
    <property type="project" value="UniProtKB-KW"/>
</dbReference>
<evidence type="ECO:0000256" key="3">
    <source>
        <dbReference type="ARBA" id="ARBA00023242"/>
    </source>
</evidence>
<comment type="subcellular location">
    <subcellularLocation>
        <location evidence="1">Nucleus</location>
    </subcellularLocation>
</comment>
<dbReference type="Gene3D" id="1.10.10.60">
    <property type="entry name" value="Homeodomain-like"/>
    <property type="match status" value="1"/>
</dbReference>
<keyword evidence="3" id="KW-0539">Nucleus</keyword>
<dbReference type="Gene3D" id="1.10.10.10">
    <property type="entry name" value="Winged helix-like DNA-binding domain superfamily/Winged helix DNA-binding domain"/>
    <property type="match status" value="1"/>
</dbReference>
<dbReference type="InterPro" id="IPR006600">
    <property type="entry name" value="HTH_CenpB_DNA-bd_dom"/>
</dbReference>
<feature type="domain" description="HTH CENPB-type" evidence="4">
    <location>
        <begin position="81"/>
        <end position="158"/>
    </location>
</feature>
<dbReference type="InterPro" id="IPR036388">
    <property type="entry name" value="WH-like_DNA-bd_sf"/>
</dbReference>
<dbReference type="PANTHER" id="PTHR19303:SF16">
    <property type="entry name" value="JERKY PROTEIN HOMOLOG-LIKE"/>
    <property type="match status" value="1"/>
</dbReference>
<reference evidence="5 6" key="1">
    <citation type="submission" date="2024-05" db="EMBL/GenBank/DDBJ databases">
        <authorList>
            <person name="Wallberg A."/>
        </authorList>
    </citation>
    <scope>NUCLEOTIDE SEQUENCE [LARGE SCALE GENOMIC DNA]</scope>
</reference>
<dbReference type="PANTHER" id="PTHR19303">
    <property type="entry name" value="TRANSPOSON"/>
    <property type="match status" value="1"/>
</dbReference>
<dbReference type="GO" id="GO:0005634">
    <property type="term" value="C:nucleus"/>
    <property type="evidence" value="ECO:0007669"/>
    <property type="project" value="UniProtKB-SubCell"/>
</dbReference>
<dbReference type="Pfam" id="PF04218">
    <property type="entry name" value="CENP-B_N"/>
    <property type="match status" value="1"/>
</dbReference>
<evidence type="ECO:0000313" key="6">
    <source>
        <dbReference type="Proteomes" id="UP001497623"/>
    </source>
</evidence>
<dbReference type="Pfam" id="PF03221">
    <property type="entry name" value="HTH_Tnp_Tc5"/>
    <property type="match status" value="1"/>
</dbReference>
<sequence length="276" mass="31570">MAQAQFTGRAKGPLLKTKRSHNSLTIEKKREIILKVESGTSVLKLCEEYAVGKSTIYDLLKVKDQVINVYNNSDSKAVMSKRKTLHKSRNDQLDKILYEWLKVRRSEGVPMTQDMIKSQAKKFNMDLNLNLLNNTDNQEFSNGWFYRFVQRHGVKYISATGERMSSDTRAAEDFIIEFELMKSDEDLSEEQIFNADESGIMKISDIFKKTNSLPSASSKDKAEGRILEKSHKKITISEMQPGTSGWNKDHIRHRSAEGLLETVVETESVDFEGFLD</sequence>
<dbReference type="SMART" id="SM00674">
    <property type="entry name" value="CENPB"/>
    <property type="match status" value="1"/>
</dbReference>
<evidence type="ECO:0000313" key="5">
    <source>
        <dbReference type="EMBL" id="CAL4155872.1"/>
    </source>
</evidence>
<evidence type="ECO:0000256" key="1">
    <source>
        <dbReference type="ARBA" id="ARBA00004123"/>
    </source>
</evidence>
<evidence type="ECO:0000256" key="2">
    <source>
        <dbReference type="ARBA" id="ARBA00023125"/>
    </source>
</evidence>
<dbReference type="EMBL" id="CAXKWB010040949">
    <property type="protein sequence ID" value="CAL4155872.1"/>
    <property type="molecule type" value="Genomic_DNA"/>
</dbReference>
<organism evidence="5 6">
    <name type="scientific">Meganyctiphanes norvegica</name>
    <name type="common">Northern krill</name>
    <name type="synonym">Thysanopoda norvegica</name>
    <dbReference type="NCBI Taxonomy" id="48144"/>
    <lineage>
        <taxon>Eukaryota</taxon>
        <taxon>Metazoa</taxon>
        <taxon>Ecdysozoa</taxon>
        <taxon>Arthropoda</taxon>
        <taxon>Crustacea</taxon>
        <taxon>Multicrustacea</taxon>
        <taxon>Malacostraca</taxon>
        <taxon>Eumalacostraca</taxon>
        <taxon>Eucarida</taxon>
        <taxon>Euphausiacea</taxon>
        <taxon>Euphausiidae</taxon>
        <taxon>Meganyctiphanes</taxon>
    </lineage>
</organism>
<keyword evidence="2" id="KW-0238">DNA-binding</keyword>
<keyword evidence="6" id="KW-1185">Reference proteome</keyword>
<name>A0AAV2S423_MEGNR</name>
<dbReference type="InterPro" id="IPR007889">
    <property type="entry name" value="HTH_Psq"/>
</dbReference>
<protein>
    <recommendedName>
        <fullName evidence="4">HTH CENPB-type domain-containing protein</fullName>
    </recommendedName>
</protein>
<feature type="non-terminal residue" evidence="5">
    <location>
        <position position="276"/>
    </location>
</feature>
<evidence type="ECO:0000259" key="4">
    <source>
        <dbReference type="PROSITE" id="PS51253"/>
    </source>
</evidence>